<feature type="compositionally biased region" description="Basic and acidic residues" evidence="1">
    <location>
        <begin position="575"/>
        <end position="584"/>
    </location>
</feature>
<sequence length="609" mass="62921">MREWLAGVVGENLAPVVSVILAAAVVILLALVLIGLAKRVFSGTGGIGSRSRAPRLAVLDVTAIDPKRKLVLVRRDEVEHLLLIGGQNDLVVEPTILRGQVARRPRVDGAAPRREPEVARDAPADRVAAPVPPRRVPAVSSSDTLAPVVDLPLAETVLPVSISPRETTASRQRAAARVEPLVDAPSAPRGDEGTRSGEPDSLFPTPTLPGRGDDVSLPSKPTREIPQPPGGAAMRSPETDPTPPSDIGRRAPADARPAWMMANPEPQDRSPPKQDGVNPSTRAAEPVEDLRSRGDAGGAPAPVIFASPVLPTSPARPTVSSPAVTAQTRPEPSASIASPVLPPAPTATAQTSPTAPRSMATPTLPVPVRAPTLPLPPLQRPEPAPPAPPASPRSLWSPATATTPGNVRAATPETMPLERAPTSAGSSDPIPVTTSFIEAPRADAAPASEARAEPARAVPAPSRSGPAPFPAAPGTSNSAPAGASAVPAPVASTPSSEPDSRQPLSVRSFATTIQERRTTVPTVTEPRPVPTTPIAPPVPAAPAASAVASARANDVDTPRVDPVATPKSAEATDSSSERDAEAAETRPLTLEEEMERLLHDFTIDVSDRR</sequence>
<dbReference type="EMBL" id="JACIEK010000008">
    <property type="protein sequence ID" value="MBB3999163.1"/>
    <property type="molecule type" value="Genomic_DNA"/>
</dbReference>
<organism evidence="3 4">
    <name type="scientific">Aureimonas pseudogalii</name>
    <dbReference type="NCBI Taxonomy" id="1744844"/>
    <lineage>
        <taxon>Bacteria</taxon>
        <taxon>Pseudomonadati</taxon>
        <taxon>Pseudomonadota</taxon>
        <taxon>Alphaproteobacteria</taxon>
        <taxon>Hyphomicrobiales</taxon>
        <taxon>Aurantimonadaceae</taxon>
        <taxon>Aureimonas</taxon>
    </lineage>
</organism>
<keyword evidence="2" id="KW-0812">Transmembrane</keyword>
<dbReference type="RefSeq" id="WP_183200718.1">
    <property type="nucleotide sequence ID" value="NZ_JACIEK010000008.1"/>
</dbReference>
<feature type="compositionally biased region" description="Polar residues" evidence="1">
    <location>
        <begin position="318"/>
        <end position="330"/>
    </location>
</feature>
<feature type="compositionally biased region" description="Pro residues" evidence="1">
    <location>
        <begin position="373"/>
        <end position="391"/>
    </location>
</feature>
<feature type="transmembrane region" description="Helical" evidence="2">
    <location>
        <begin position="12"/>
        <end position="37"/>
    </location>
</feature>
<dbReference type="AlphaFoldDB" id="A0A7W6MKQ3"/>
<evidence type="ECO:0000256" key="2">
    <source>
        <dbReference type="SAM" id="Phobius"/>
    </source>
</evidence>
<comment type="caution">
    <text evidence="3">The sequence shown here is derived from an EMBL/GenBank/DDBJ whole genome shotgun (WGS) entry which is preliminary data.</text>
</comment>
<dbReference type="InterPro" id="IPR052205">
    <property type="entry name" value="FliO/MopB"/>
</dbReference>
<evidence type="ECO:0000313" key="4">
    <source>
        <dbReference type="Proteomes" id="UP000542776"/>
    </source>
</evidence>
<evidence type="ECO:0000313" key="3">
    <source>
        <dbReference type="EMBL" id="MBB3999163.1"/>
    </source>
</evidence>
<evidence type="ECO:0000256" key="1">
    <source>
        <dbReference type="SAM" id="MobiDB-lite"/>
    </source>
</evidence>
<feature type="compositionally biased region" description="Pro residues" evidence="1">
    <location>
        <begin position="527"/>
        <end position="540"/>
    </location>
</feature>
<gene>
    <name evidence="3" type="ORF">GGR04_003022</name>
</gene>
<dbReference type="PANTHER" id="PTHR38766">
    <property type="entry name" value="FLAGELLAR PROTEIN FLIO"/>
    <property type="match status" value="1"/>
</dbReference>
<feature type="region of interest" description="Disordered" evidence="1">
    <location>
        <begin position="104"/>
        <end position="144"/>
    </location>
</feature>
<keyword evidence="4" id="KW-1185">Reference proteome</keyword>
<feature type="region of interest" description="Disordered" evidence="1">
    <location>
        <begin position="165"/>
        <end position="590"/>
    </location>
</feature>
<feature type="compositionally biased region" description="Polar residues" evidence="1">
    <location>
        <begin position="502"/>
        <end position="513"/>
    </location>
</feature>
<accession>A0A7W6MKQ3</accession>
<feature type="compositionally biased region" description="Low complexity" evidence="1">
    <location>
        <begin position="541"/>
        <end position="552"/>
    </location>
</feature>
<evidence type="ECO:0008006" key="5">
    <source>
        <dbReference type="Google" id="ProtNLM"/>
    </source>
</evidence>
<proteinExistence type="predicted"/>
<feature type="compositionally biased region" description="Basic and acidic residues" evidence="1">
    <location>
        <begin position="105"/>
        <end position="124"/>
    </location>
</feature>
<dbReference type="PANTHER" id="PTHR38766:SF1">
    <property type="entry name" value="FLAGELLAR PROTEIN FLIO"/>
    <property type="match status" value="1"/>
</dbReference>
<protein>
    <recommendedName>
        <fullName evidence="5">Flagellar biosynthesis protein FliO</fullName>
    </recommendedName>
</protein>
<reference evidence="3 4" key="1">
    <citation type="submission" date="2020-08" db="EMBL/GenBank/DDBJ databases">
        <title>Genomic Encyclopedia of Type Strains, Phase IV (KMG-IV): sequencing the most valuable type-strain genomes for metagenomic binning, comparative biology and taxonomic classification.</title>
        <authorList>
            <person name="Goeker M."/>
        </authorList>
    </citation>
    <scope>NUCLEOTIDE SEQUENCE [LARGE SCALE GENOMIC DNA]</scope>
    <source>
        <strain evidence="3 4">DSM 102238</strain>
    </source>
</reference>
<feature type="compositionally biased region" description="Low complexity" evidence="1">
    <location>
        <begin position="346"/>
        <end position="356"/>
    </location>
</feature>
<name>A0A7W6MKQ3_9HYPH</name>
<keyword evidence="2" id="KW-1133">Transmembrane helix</keyword>
<feature type="compositionally biased region" description="Low complexity" evidence="1">
    <location>
        <begin position="438"/>
        <end position="466"/>
    </location>
</feature>
<keyword evidence="2" id="KW-0472">Membrane</keyword>
<feature type="compositionally biased region" description="Low complexity" evidence="1">
    <location>
        <begin position="476"/>
        <end position="497"/>
    </location>
</feature>
<feature type="compositionally biased region" description="Basic and acidic residues" evidence="1">
    <location>
        <begin position="189"/>
        <end position="198"/>
    </location>
</feature>
<dbReference type="Proteomes" id="UP000542776">
    <property type="component" value="Unassembled WGS sequence"/>
</dbReference>